<evidence type="ECO:0000259" key="8">
    <source>
        <dbReference type="Pfam" id="PF06429"/>
    </source>
</evidence>
<keyword evidence="10" id="KW-0969">Cilium</keyword>
<accession>A0ABT9JC00</accession>
<dbReference type="NCBIfam" id="TIGR02492">
    <property type="entry name" value="flgK_ends"/>
    <property type="match status" value="1"/>
</dbReference>
<dbReference type="InterPro" id="IPR053927">
    <property type="entry name" value="FlgK_helical"/>
</dbReference>
<feature type="domain" description="Flagellar basal body rod protein N-terminal" evidence="7">
    <location>
        <begin position="8"/>
        <end position="36"/>
    </location>
</feature>
<reference evidence="10 11" key="1">
    <citation type="submission" date="2023-08" db="EMBL/GenBank/DDBJ databases">
        <authorList>
            <person name="Park J.-S."/>
        </authorList>
    </citation>
    <scope>NUCLEOTIDE SEQUENCE [LARGE SCALE GENOMIC DNA]</scope>
    <source>
        <strain evidence="10 11">2205BS29-5</strain>
    </source>
</reference>
<gene>
    <name evidence="10" type="primary">flgK</name>
    <name evidence="10" type="ORF">Q5Y72_09500</name>
</gene>
<dbReference type="Pfam" id="PF00460">
    <property type="entry name" value="Flg_bb_rod"/>
    <property type="match status" value="1"/>
</dbReference>
<comment type="subcellular location">
    <subcellularLocation>
        <location evidence="1">Bacterial flagellum basal body</location>
    </subcellularLocation>
    <subcellularLocation>
        <location evidence="2">Secreted</location>
    </subcellularLocation>
</comment>
<keyword evidence="11" id="KW-1185">Reference proteome</keyword>
<proteinExistence type="inferred from homology"/>
<dbReference type="PANTHER" id="PTHR30033:SF2">
    <property type="entry name" value="FLAGELLAR HOOK PROTEIN"/>
    <property type="match status" value="1"/>
</dbReference>
<protein>
    <recommendedName>
        <fullName evidence="4">Flagellar hook-associated protein 1</fullName>
    </recommendedName>
</protein>
<dbReference type="PANTHER" id="PTHR30033">
    <property type="entry name" value="FLAGELLAR HOOK-ASSOCIATED PROTEIN 1"/>
    <property type="match status" value="1"/>
</dbReference>
<dbReference type="InterPro" id="IPR001444">
    <property type="entry name" value="Flag_bb_rod_N"/>
</dbReference>
<evidence type="ECO:0000256" key="2">
    <source>
        <dbReference type="ARBA" id="ARBA00004613"/>
    </source>
</evidence>
<dbReference type="Pfam" id="PF22638">
    <property type="entry name" value="FlgK_D1"/>
    <property type="match status" value="1"/>
</dbReference>
<keyword evidence="6" id="KW-0975">Bacterial flagellum</keyword>
<comment type="caution">
    <text evidence="10">The sequence shown here is derived from an EMBL/GenBank/DDBJ whole genome shotgun (WGS) entry which is preliminary data.</text>
</comment>
<evidence type="ECO:0000313" key="10">
    <source>
        <dbReference type="EMBL" id="MDP5307327.1"/>
    </source>
</evidence>
<dbReference type="RefSeq" id="WP_305963174.1">
    <property type="nucleotide sequence ID" value="NZ_JAVAMQ010000007.1"/>
</dbReference>
<dbReference type="InterPro" id="IPR010930">
    <property type="entry name" value="Flg_bb/hook_C_dom"/>
</dbReference>
<dbReference type="Proteomes" id="UP001224997">
    <property type="component" value="Unassembled WGS sequence"/>
</dbReference>
<evidence type="ECO:0000259" key="7">
    <source>
        <dbReference type="Pfam" id="PF00460"/>
    </source>
</evidence>
<name>A0ABT9JC00_9RHOB</name>
<sequence>MSIARALTNAVSGLTANARGTETVAANLANVMTPGYGRREVALTAQTLGGNTGGVRIDGISRIVNASLVAESRLALSARSEAATRLDFLTRMGETVGLPGEAGSLGSALTEFETALQAAATRPDDDLRLGAVVDAASRLAGRLNAASQSVQDARSAADQAIASDVAALNASLERVAYLNRRISIIESEGSDPSSLVDERQTVIDRIAQIVPVQEVARDSGKVALFTAEGAVLLDGSLPTRFGFAAVGQMTPDMAAGTPPVMRLVQNGQELTASQMRLFGGGSLAGNVAIRDELGPQLQHELDALALDLHDRLADPAVDPTMTAADPGLFTDAGSRADAANAVGLASRLRVNTLVVPGAAGDLWRIRDGLGAAAAGQVGDATMLLSLASAIGSARPATPGSGFEGSGSLQSRFASIEARVTSRRVSAEGESAIRNSRAETITAKLTADGVDSDAEMQRLLQYEQAYAANARVIQAIDEMMDNILRL</sequence>
<dbReference type="SUPFAM" id="SSF64518">
    <property type="entry name" value="Phase 1 flagellin"/>
    <property type="match status" value="1"/>
</dbReference>
<evidence type="ECO:0000256" key="6">
    <source>
        <dbReference type="ARBA" id="ARBA00023143"/>
    </source>
</evidence>
<organism evidence="10 11">
    <name type="scientific">Paracoccus spongiarum</name>
    <dbReference type="NCBI Taxonomy" id="3064387"/>
    <lineage>
        <taxon>Bacteria</taxon>
        <taxon>Pseudomonadati</taxon>
        <taxon>Pseudomonadota</taxon>
        <taxon>Alphaproteobacteria</taxon>
        <taxon>Rhodobacterales</taxon>
        <taxon>Paracoccaceae</taxon>
        <taxon>Paracoccus</taxon>
    </lineage>
</organism>
<evidence type="ECO:0000256" key="3">
    <source>
        <dbReference type="ARBA" id="ARBA00009677"/>
    </source>
</evidence>
<evidence type="ECO:0000256" key="1">
    <source>
        <dbReference type="ARBA" id="ARBA00004117"/>
    </source>
</evidence>
<evidence type="ECO:0000259" key="9">
    <source>
        <dbReference type="Pfam" id="PF22638"/>
    </source>
</evidence>
<evidence type="ECO:0000313" key="11">
    <source>
        <dbReference type="Proteomes" id="UP001224997"/>
    </source>
</evidence>
<evidence type="ECO:0000256" key="5">
    <source>
        <dbReference type="ARBA" id="ARBA00022525"/>
    </source>
</evidence>
<comment type="similarity">
    <text evidence="3">Belongs to the flagella basal body rod proteins family.</text>
</comment>
<evidence type="ECO:0000256" key="4">
    <source>
        <dbReference type="ARBA" id="ARBA00016244"/>
    </source>
</evidence>
<feature type="domain" description="Flagellar basal-body/hook protein C-terminal" evidence="8">
    <location>
        <begin position="448"/>
        <end position="485"/>
    </location>
</feature>
<keyword evidence="5" id="KW-0964">Secreted</keyword>
<dbReference type="InterPro" id="IPR002371">
    <property type="entry name" value="FlgK"/>
</dbReference>
<keyword evidence="10" id="KW-0966">Cell projection</keyword>
<keyword evidence="10" id="KW-0282">Flagellum</keyword>
<feature type="domain" description="Flagellar hook-associated protein FlgK helical" evidence="9">
    <location>
        <begin position="101"/>
        <end position="311"/>
    </location>
</feature>
<dbReference type="Pfam" id="PF06429">
    <property type="entry name" value="Flg_bbr_C"/>
    <property type="match status" value="1"/>
</dbReference>
<dbReference type="EMBL" id="JAVAMQ010000007">
    <property type="protein sequence ID" value="MDP5307327.1"/>
    <property type="molecule type" value="Genomic_DNA"/>
</dbReference>